<comment type="similarity">
    <text evidence="1">Belongs to the sigma-70 factor family. ECF subfamily.</text>
</comment>
<dbReference type="KEGG" id="psn:Pedsa_2663"/>
<dbReference type="Pfam" id="PF08281">
    <property type="entry name" value="Sigma70_r4_2"/>
    <property type="match status" value="1"/>
</dbReference>
<keyword evidence="3" id="KW-0731">Sigma factor</keyword>
<evidence type="ECO:0000256" key="2">
    <source>
        <dbReference type="ARBA" id="ARBA00023015"/>
    </source>
</evidence>
<reference evidence="7 8" key="1">
    <citation type="journal article" date="2011" name="Stand. Genomic Sci.">
        <title>Complete genome sequence of the gliding, heparinolytic Pedobacter saltans type strain (113).</title>
        <authorList>
            <person name="Liolios K."/>
            <person name="Sikorski J."/>
            <person name="Lu M."/>
            <person name="Nolan M."/>
            <person name="Lapidus A."/>
            <person name="Lucas S."/>
            <person name="Hammon N."/>
            <person name="Deshpande S."/>
            <person name="Cheng J.F."/>
            <person name="Tapia R."/>
            <person name="Han C."/>
            <person name="Goodwin L."/>
            <person name="Pitluck S."/>
            <person name="Huntemann M."/>
            <person name="Ivanova N."/>
            <person name="Pagani I."/>
            <person name="Mavromatis K."/>
            <person name="Ovchinikova G."/>
            <person name="Pati A."/>
            <person name="Chen A."/>
            <person name="Palaniappan K."/>
            <person name="Land M."/>
            <person name="Hauser L."/>
            <person name="Brambilla E.M."/>
            <person name="Kotsyurbenko O."/>
            <person name="Rohde M."/>
            <person name="Tindall B.J."/>
            <person name="Abt B."/>
            <person name="Goker M."/>
            <person name="Detter J.C."/>
            <person name="Woyke T."/>
            <person name="Bristow J."/>
            <person name="Eisen J.A."/>
            <person name="Markowitz V."/>
            <person name="Hugenholtz P."/>
            <person name="Klenk H.P."/>
            <person name="Kyrpides N.C."/>
        </authorList>
    </citation>
    <scope>NUCLEOTIDE SEQUENCE [LARGE SCALE GENOMIC DNA]</scope>
    <source>
        <strain evidence="8">ATCC 51119 / DSM 12145 / JCM 21818 / LMG 10337 / NBRC 100064 / NCIMB 13643</strain>
    </source>
</reference>
<evidence type="ECO:0000313" key="8">
    <source>
        <dbReference type="Proteomes" id="UP000000310"/>
    </source>
</evidence>
<dbReference type="AlphaFoldDB" id="F0S691"/>
<dbReference type="InterPro" id="IPR013249">
    <property type="entry name" value="RNA_pol_sigma70_r4_t2"/>
</dbReference>
<dbReference type="STRING" id="762903.Pedsa_2663"/>
<dbReference type="EMBL" id="CP002545">
    <property type="protein sequence ID" value="ADY53205.1"/>
    <property type="molecule type" value="Genomic_DNA"/>
</dbReference>
<feature type="domain" description="RNA polymerase sigma factor 70 region 4 type 2" evidence="6">
    <location>
        <begin position="124"/>
        <end position="175"/>
    </location>
</feature>
<dbReference type="SUPFAM" id="SSF88659">
    <property type="entry name" value="Sigma3 and sigma4 domains of RNA polymerase sigma factors"/>
    <property type="match status" value="1"/>
</dbReference>
<name>F0S691_PSESL</name>
<proteinExistence type="inferred from homology"/>
<keyword evidence="4" id="KW-0804">Transcription</keyword>
<evidence type="ECO:0000256" key="4">
    <source>
        <dbReference type="ARBA" id="ARBA00023163"/>
    </source>
</evidence>
<sequence length="197" mass="22962">MRNLEKLSDNKLAVLLCEGSDAAFEEIFNRYWSALYAAAYKRLKSHEKAEETVQDLFTHLWTKRKCIKIHTSLAAYLHTAIRYMVFNNMQKEGVRESYRISQQTTNSYDNSTEETILINDLNKILEKEVNHLPPKCRSVYELSRKHYKTNREIAAVLGISEKTVEGHLTKAIRQLKIRIYGINKLASWLIIILSIKN</sequence>
<dbReference type="OrthoDB" id="665981at2"/>
<keyword evidence="2" id="KW-0805">Transcription regulation</keyword>
<dbReference type="PANTHER" id="PTHR43133:SF46">
    <property type="entry name" value="RNA POLYMERASE SIGMA-70 FACTOR ECF SUBFAMILY"/>
    <property type="match status" value="1"/>
</dbReference>
<feature type="domain" description="RNA polymerase sigma-70 region 2" evidence="5">
    <location>
        <begin position="28"/>
        <end position="86"/>
    </location>
</feature>
<dbReference type="InterPro" id="IPR013325">
    <property type="entry name" value="RNA_pol_sigma_r2"/>
</dbReference>
<dbReference type="GO" id="GO:0003677">
    <property type="term" value="F:DNA binding"/>
    <property type="evidence" value="ECO:0007669"/>
    <property type="project" value="InterPro"/>
</dbReference>
<dbReference type="NCBIfam" id="TIGR02937">
    <property type="entry name" value="sigma70-ECF"/>
    <property type="match status" value="1"/>
</dbReference>
<gene>
    <name evidence="7" type="ordered locus">Pedsa_2663</name>
</gene>
<evidence type="ECO:0000313" key="7">
    <source>
        <dbReference type="EMBL" id="ADY53205.1"/>
    </source>
</evidence>
<accession>F0S691</accession>
<dbReference type="InterPro" id="IPR007627">
    <property type="entry name" value="RNA_pol_sigma70_r2"/>
</dbReference>
<dbReference type="Pfam" id="PF04542">
    <property type="entry name" value="Sigma70_r2"/>
    <property type="match status" value="1"/>
</dbReference>
<dbReference type="RefSeq" id="WP_013633690.1">
    <property type="nucleotide sequence ID" value="NC_015177.1"/>
</dbReference>
<dbReference type="NCBIfam" id="TIGR02985">
    <property type="entry name" value="Sig70_bacteroi1"/>
    <property type="match status" value="1"/>
</dbReference>
<dbReference type="Gene3D" id="1.10.10.10">
    <property type="entry name" value="Winged helix-like DNA-binding domain superfamily/Winged helix DNA-binding domain"/>
    <property type="match status" value="1"/>
</dbReference>
<dbReference type="PANTHER" id="PTHR43133">
    <property type="entry name" value="RNA POLYMERASE ECF-TYPE SIGMA FACTO"/>
    <property type="match status" value="1"/>
</dbReference>
<dbReference type="GO" id="GO:0006352">
    <property type="term" value="P:DNA-templated transcription initiation"/>
    <property type="evidence" value="ECO:0007669"/>
    <property type="project" value="InterPro"/>
</dbReference>
<dbReference type="eggNOG" id="COG1595">
    <property type="taxonomic scope" value="Bacteria"/>
</dbReference>
<organism evidence="7 8">
    <name type="scientific">Pseudopedobacter saltans (strain ATCC 51119 / DSM 12145 / JCM 21818 / CCUG 39354 / LMG 10337 / NBRC 100064 / NCIMB 13643)</name>
    <name type="common">Pedobacter saltans</name>
    <dbReference type="NCBI Taxonomy" id="762903"/>
    <lineage>
        <taxon>Bacteria</taxon>
        <taxon>Pseudomonadati</taxon>
        <taxon>Bacteroidota</taxon>
        <taxon>Sphingobacteriia</taxon>
        <taxon>Sphingobacteriales</taxon>
        <taxon>Sphingobacteriaceae</taxon>
        <taxon>Pseudopedobacter</taxon>
    </lineage>
</organism>
<evidence type="ECO:0000256" key="1">
    <source>
        <dbReference type="ARBA" id="ARBA00010641"/>
    </source>
</evidence>
<protein>
    <submittedName>
        <fullName evidence="7">RNA polymerase, sigma-24 subunit, ECF subfamily</fullName>
    </submittedName>
</protein>
<keyword evidence="8" id="KW-1185">Reference proteome</keyword>
<dbReference type="GO" id="GO:0016987">
    <property type="term" value="F:sigma factor activity"/>
    <property type="evidence" value="ECO:0007669"/>
    <property type="project" value="UniProtKB-KW"/>
</dbReference>
<dbReference type="InterPro" id="IPR013324">
    <property type="entry name" value="RNA_pol_sigma_r3/r4-like"/>
</dbReference>
<evidence type="ECO:0000259" key="5">
    <source>
        <dbReference type="Pfam" id="PF04542"/>
    </source>
</evidence>
<evidence type="ECO:0000259" key="6">
    <source>
        <dbReference type="Pfam" id="PF08281"/>
    </source>
</evidence>
<dbReference type="HOGENOM" id="CLU_047691_4_1_10"/>
<dbReference type="InterPro" id="IPR014284">
    <property type="entry name" value="RNA_pol_sigma-70_dom"/>
</dbReference>
<dbReference type="InterPro" id="IPR039425">
    <property type="entry name" value="RNA_pol_sigma-70-like"/>
</dbReference>
<evidence type="ECO:0000256" key="3">
    <source>
        <dbReference type="ARBA" id="ARBA00023082"/>
    </source>
</evidence>
<dbReference type="SUPFAM" id="SSF88946">
    <property type="entry name" value="Sigma2 domain of RNA polymerase sigma factors"/>
    <property type="match status" value="1"/>
</dbReference>
<dbReference type="Gene3D" id="1.10.1740.10">
    <property type="match status" value="1"/>
</dbReference>
<reference evidence="8" key="2">
    <citation type="submission" date="2011-02" db="EMBL/GenBank/DDBJ databases">
        <title>The complete genome of Pedobacter saltans DSM 12145.</title>
        <authorList>
            <consortium name="US DOE Joint Genome Institute (JGI-PGF)"/>
            <person name="Lucas S."/>
            <person name="Copeland A."/>
            <person name="Lapidus A."/>
            <person name="Bruce D."/>
            <person name="Goodwin L."/>
            <person name="Pitluck S."/>
            <person name="Kyrpides N."/>
            <person name="Mavromatis K."/>
            <person name="Pagani I."/>
            <person name="Ivanova N."/>
            <person name="Ovchinnikova G."/>
            <person name="Lu M."/>
            <person name="Detter J.C."/>
            <person name="Han C."/>
            <person name="Land M."/>
            <person name="Hauser L."/>
            <person name="Markowitz V."/>
            <person name="Cheng J.-F."/>
            <person name="Hugenholtz P."/>
            <person name="Woyke T."/>
            <person name="Wu D."/>
            <person name="Tindall B."/>
            <person name="Pomrenke H.G."/>
            <person name="Brambilla E."/>
            <person name="Klenk H.-P."/>
            <person name="Eisen J.A."/>
        </authorList>
    </citation>
    <scope>NUCLEOTIDE SEQUENCE [LARGE SCALE GENOMIC DNA]</scope>
    <source>
        <strain evidence="8">ATCC 51119 / DSM 12145 / JCM 21818 / LMG 10337 / NBRC 100064 / NCIMB 13643</strain>
    </source>
</reference>
<dbReference type="InterPro" id="IPR014327">
    <property type="entry name" value="RNA_pol_sigma70_bacteroid"/>
</dbReference>
<dbReference type="InterPro" id="IPR036388">
    <property type="entry name" value="WH-like_DNA-bd_sf"/>
</dbReference>
<dbReference type="Proteomes" id="UP000000310">
    <property type="component" value="Chromosome"/>
</dbReference>